<keyword evidence="3 10" id="KW-0812">Transmembrane</keyword>
<feature type="transmembrane region" description="Helical" evidence="10">
    <location>
        <begin position="845"/>
        <end position="866"/>
    </location>
</feature>
<dbReference type="PANTHER" id="PTHR48052:SF8">
    <property type="entry name" value="LRR RECEPTOR-LIKE SERINE_THREONINE-PROTEIN KINASE FLS2"/>
    <property type="match status" value="1"/>
</dbReference>
<name>A0AA36MJD7_9DINO</name>
<sequence>MVRGTAAMLWQLIVLLCSDMILAGRPAHHDVLDDDLTLRGKCPQEAPLRAVLTKLLLKDVENVYEMHGIRWSRCKVETIHFRGRKVQGSLDERIAELTELYNLDLSDSNVTGDLKVLEKNRQLRDLRLQRTRVTGDLSSLSQARGLQKLYLHRTQVTGDLASLSQATELTHLDLHDTRVKGDLSGLSQAKGLQKLYLHRTQVTGDLASLSQATDLTHLDLRNTRVTGDLSGLSQATELRCLYLHNTCVTGDLSGLSQVTKLRFLYLQNTHVAGDLSGLSQATQLRFLYLQNTQVTGDLSGLSQAKLRHLNLQNTQVAGNISALHGWSKLQTAELSRTQVSGRIDRSWKGCCKQLRSLKLAETKVSLRYDFKDIFCQLVGNCLLPKLATLDLSGCPLNCAAAEFFQALQASPSLTTLKAANAGLSGEISATDLKNVQAAAVDLSSNKLTRIAALPPRCQSFAAAGNDCPLAFGKRVLGKASRAGISVNLWNVTFEPTEESAHLLDRQFLSPTERRAVYNEDRGFACYDVLPTNFRISPELFAPERLCSCLPGWRNGSGATCQQCPKNTFKDSFEGTCQQCPEGSQAAEGANSLTQCQCKIGEVFNESGVPRCGCPRDEAQNGDVCAKCDELNWNCSEPGSEVLSARPLPGFARLGNQTKAFKCFPPDERCSNESADEARCSTGYTGILCGQCRPGFYSSGDACERCTTALILPNVHYAWYVAGCAVILALVGGLLWNQGQQAENPERSQGFSALNHQLKVQVPILLQLCQLWSVVAMLSSSQEEGSDIKVIALLYIGGASSSSNLLSCQETDGLGEQLPKNFAFRSAIPEILCDEESSFKAKVDKVAYITAFGYAVVVPCCLLYLYARQHLLLRRSRTITVNATQEDDLKVTLRPVLKSGKPTPEKHDQWTRHTVASTAAYISLTFRGPLSLKMEEGEMVVQMLEGCSLTHGEVEMNISDVGTFLDEDEAQQARILRCRAISEMLMERCTLHEVAPSERILLGAKDLLSKYAFGRNVFLEIVQKLVAVALVSTVSSPDGLQQALGITLGMAAMVALVQPYLKPQANTLLACCYLCLAVAAWAFKRRVAWLSRAALALPFLLASLQSLTPDGAETRALRIWEDLEPQVQALQEGKVVEITAETYNFI</sequence>
<evidence type="ECO:0000256" key="6">
    <source>
        <dbReference type="ARBA" id="ARBA00023136"/>
    </source>
</evidence>
<dbReference type="Proteomes" id="UP001178507">
    <property type="component" value="Unassembled WGS sequence"/>
</dbReference>
<gene>
    <name evidence="12" type="ORF">EVOR1521_LOCUS4050</name>
</gene>
<dbReference type="SUPFAM" id="SSF57184">
    <property type="entry name" value="Growth factor receptor domain"/>
    <property type="match status" value="1"/>
</dbReference>
<dbReference type="Gene3D" id="2.10.50.10">
    <property type="entry name" value="Tumor Necrosis Factor Receptor, subunit A, domain 2"/>
    <property type="match status" value="1"/>
</dbReference>
<keyword evidence="7" id="KW-0675">Receptor</keyword>
<organism evidence="12 13">
    <name type="scientific">Effrenium voratum</name>
    <dbReference type="NCBI Taxonomy" id="2562239"/>
    <lineage>
        <taxon>Eukaryota</taxon>
        <taxon>Sar</taxon>
        <taxon>Alveolata</taxon>
        <taxon>Dinophyceae</taxon>
        <taxon>Suessiales</taxon>
        <taxon>Symbiodiniaceae</taxon>
        <taxon>Effrenium</taxon>
    </lineage>
</organism>
<dbReference type="InterPro" id="IPR009030">
    <property type="entry name" value="Growth_fac_rcpt_cys_sf"/>
</dbReference>
<dbReference type="PANTHER" id="PTHR48052">
    <property type="entry name" value="UNNAMED PRODUCT"/>
    <property type="match status" value="1"/>
</dbReference>
<feature type="chain" id="PRO_5041395911" evidence="11">
    <location>
        <begin position="24"/>
        <end position="1145"/>
    </location>
</feature>
<evidence type="ECO:0000256" key="2">
    <source>
        <dbReference type="ARBA" id="ARBA00022475"/>
    </source>
</evidence>
<keyword evidence="5 10" id="KW-1133">Transmembrane helix</keyword>
<accession>A0AA36MJD7</accession>
<reference evidence="12" key="1">
    <citation type="submission" date="2023-08" db="EMBL/GenBank/DDBJ databases">
        <authorList>
            <person name="Chen Y."/>
            <person name="Shah S."/>
            <person name="Dougan E. K."/>
            <person name="Thang M."/>
            <person name="Chan C."/>
        </authorList>
    </citation>
    <scope>NUCLEOTIDE SEQUENCE</scope>
</reference>
<evidence type="ECO:0000313" key="12">
    <source>
        <dbReference type="EMBL" id="CAJ1374519.1"/>
    </source>
</evidence>
<dbReference type="SMART" id="SM01411">
    <property type="entry name" value="Ephrin_rec_like"/>
    <property type="match status" value="1"/>
</dbReference>
<feature type="transmembrane region" description="Helical" evidence="10">
    <location>
        <begin position="716"/>
        <end position="736"/>
    </location>
</feature>
<evidence type="ECO:0000256" key="1">
    <source>
        <dbReference type="ARBA" id="ARBA00004236"/>
    </source>
</evidence>
<keyword evidence="2" id="KW-1003">Cell membrane</keyword>
<evidence type="ECO:0000313" key="13">
    <source>
        <dbReference type="Proteomes" id="UP001178507"/>
    </source>
</evidence>
<keyword evidence="13" id="KW-1185">Reference proteome</keyword>
<dbReference type="SUPFAM" id="SSF52058">
    <property type="entry name" value="L domain-like"/>
    <property type="match status" value="1"/>
</dbReference>
<keyword evidence="6 10" id="KW-0472">Membrane</keyword>
<dbReference type="InterPro" id="IPR032675">
    <property type="entry name" value="LRR_dom_sf"/>
</dbReference>
<evidence type="ECO:0000256" key="5">
    <source>
        <dbReference type="ARBA" id="ARBA00022989"/>
    </source>
</evidence>
<evidence type="ECO:0000256" key="4">
    <source>
        <dbReference type="ARBA" id="ARBA00022729"/>
    </source>
</evidence>
<keyword evidence="4 11" id="KW-0732">Signal</keyword>
<dbReference type="Gene3D" id="3.80.10.10">
    <property type="entry name" value="Ribonuclease Inhibitor"/>
    <property type="match status" value="3"/>
</dbReference>
<comment type="subcellular location">
    <subcellularLocation>
        <location evidence="1">Cell membrane</location>
    </subcellularLocation>
    <subcellularLocation>
        <location evidence="9">Endomembrane system</location>
        <topology evidence="9">Single-pass membrane protein</topology>
    </subcellularLocation>
</comment>
<dbReference type="EMBL" id="CAUJNA010000258">
    <property type="protein sequence ID" value="CAJ1374519.1"/>
    <property type="molecule type" value="Genomic_DNA"/>
</dbReference>
<proteinExistence type="predicted"/>
<evidence type="ECO:0000256" key="10">
    <source>
        <dbReference type="SAM" id="Phobius"/>
    </source>
</evidence>
<evidence type="ECO:0000256" key="11">
    <source>
        <dbReference type="SAM" id="SignalP"/>
    </source>
</evidence>
<comment type="caution">
    <text evidence="12">The sequence shown here is derived from an EMBL/GenBank/DDBJ whole genome shotgun (WGS) entry which is preliminary data.</text>
</comment>
<evidence type="ECO:0000256" key="8">
    <source>
        <dbReference type="ARBA" id="ARBA00023180"/>
    </source>
</evidence>
<evidence type="ECO:0000256" key="7">
    <source>
        <dbReference type="ARBA" id="ARBA00023170"/>
    </source>
</evidence>
<keyword evidence="8" id="KW-0325">Glycoprotein</keyword>
<evidence type="ECO:0000256" key="3">
    <source>
        <dbReference type="ARBA" id="ARBA00022692"/>
    </source>
</evidence>
<feature type="signal peptide" evidence="11">
    <location>
        <begin position="1"/>
        <end position="23"/>
    </location>
</feature>
<dbReference type="GO" id="GO:0005886">
    <property type="term" value="C:plasma membrane"/>
    <property type="evidence" value="ECO:0007669"/>
    <property type="project" value="UniProtKB-SubCell"/>
</dbReference>
<evidence type="ECO:0000256" key="9">
    <source>
        <dbReference type="ARBA" id="ARBA00037847"/>
    </source>
</evidence>
<dbReference type="AlphaFoldDB" id="A0AA36MJD7"/>
<dbReference type="GO" id="GO:0012505">
    <property type="term" value="C:endomembrane system"/>
    <property type="evidence" value="ECO:0007669"/>
    <property type="project" value="UniProtKB-SubCell"/>
</dbReference>
<protein>
    <submittedName>
        <fullName evidence="12">Uncharacterized protein</fullName>
    </submittedName>
</protein>